<feature type="region of interest" description="Disordered" evidence="1">
    <location>
        <begin position="210"/>
        <end position="230"/>
    </location>
</feature>
<dbReference type="Proteomes" id="UP000006514">
    <property type="component" value="Unassembled WGS sequence"/>
</dbReference>
<gene>
    <name evidence="2" type="ORF">AURDEDRAFT_186548</name>
</gene>
<keyword evidence="3" id="KW-1185">Reference proteome</keyword>
<feature type="region of interest" description="Disordered" evidence="1">
    <location>
        <begin position="26"/>
        <end position="47"/>
    </location>
</feature>
<evidence type="ECO:0000313" key="2">
    <source>
        <dbReference type="EMBL" id="EJD41375.1"/>
    </source>
</evidence>
<evidence type="ECO:0000256" key="1">
    <source>
        <dbReference type="SAM" id="MobiDB-lite"/>
    </source>
</evidence>
<feature type="compositionally biased region" description="Basic and acidic residues" evidence="1">
    <location>
        <begin position="212"/>
        <end position="223"/>
    </location>
</feature>
<name>J0WXA3_AURST</name>
<dbReference type="KEGG" id="adl:AURDEDRAFT_186548"/>
<dbReference type="InParanoid" id="J0WXA3"/>
<reference evidence="3" key="1">
    <citation type="journal article" date="2012" name="Science">
        <title>The Paleozoic origin of enzymatic lignin decomposition reconstructed from 31 fungal genomes.</title>
        <authorList>
            <person name="Floudas D."/>
            <person name="Binder M."/>
            <person name="Riley R."/>
            <person name="Barry K."/>
            <person name="Blanchette R.A."/>
            <person name="Henrissat B."/>
            <person name="Martinez A.T."/>
            <person name="Otillar R."/>
            <person name="Spatafora J.W."/>
            <person name="Yadav J.S."/>
            <person name="Aerts A."/>
            <person name="Benoit I."/>
            <person name="Boyd A."/>
            <person name="Carlson A."/>
            <person name="Copeland A."/>
            <person name="Coutinho P.M."/>
            <person name="de Vries R.P."/>
            <person name="Ferreira P."/>
            <person name="Findley K."/>
            <person name="Foster B."/>
            <person name="Gaskell J."/>
            <person name="Glotzer D."/>
            <person name="Gorecki P."/>
            <person name="Heitman J."/>
            <person name="Hesse C."/>
            <person name="Hori C."/>
            <person name="Igarashi K."/>
            <person name="Jurgens J.A."/>
            <person name="Kallen N."/>
            <person name="Kersten P."/>
            <person name="Kohler A."/>
            <person name="Kuees U."/>
            <person name="Kumar T.K.A."/>
            <person name="Kuo A."/>
            <person name="LaButti K."/>
            <person name="Larrondo L.F."/>
            <person name="Lindquist E."/>
            <person name="Ling A."/>
            <person name="Lombard V."/>
            <person name="Lucas S."/>
            <person name="Lundell T."/>
            <person name="Martin R."/>
            <person name="McLaughlin D.J."/>
            <person name="Morgenstern I."/>
            <person name="Morin E."/>
            <person name="Murat C."/>
            <person name="Nagy L.G."/>
            <person name="Nolan M."/>
            <person name="Ohm R.A."/>
            <person name="Patyshakuliyeva A."/>
            <person name="Rokas A."/>
            <person name="Ruiz-Duenas F.J."/>
            <person name="Sabat G."/>
            <person name="Salamov A."/>
            <person name="Samejima M."/>
            <person name="Schmutz J."/>
            <person name="Slot J.C."/>
            <person name="St John F."/>
            <person name="Stenlid J."/>
            <person name="Sun H."/>
            <person name="Sun S."/>
            <person name="Syed K."/>
            <person name="Tsang A."/>
            <person name="Wiebenga A."/>
            <person name="Young D."/>
            <person name="Pisabarro A."/>
            <person name="Eastwood D.C."/>
            <person name="Martin F."/>
            <person name="Cullen D."/>
            <person name="Grigoriev I.V."/>
            <person name="Hibbett D.S."/>
        </authorList>
    </citation>
    <scope>NUCLEOTIDE SEQUENCE [LARGE SCALE GENOMIC DNA]</scope>
    <source>
        <strain evidence="3">TFB10046</strain>
    </source>
</reference>
<protein>
    <submittedName>
        <fullName evidence="2">Uncharacterized protein</fullName>
    </submittedName>
</protein>
<evidence type="ECO:0000313" key="3">
    <source>
        <dbReference type="Proteomes" id="UP000006514"/>
    </source>
</evidence>
<feature type="non-terminal residue" evidence="2">
    <location>
        <position position="1"/>
    </location>
</feature>
<sequence>GRLEQRRAARRDRHGPPHLRAVRRRSLARRAPAAAARATDRAPVHRGRGRRCAHARNAAAAAAGAQAVVHQHHARHGRAHRGGVARRRVVIPDARAPASAAPPWLALLGCVGLDPQQPVLGRPRRGGVDVGRVDARAARRLAPGLARRAPAIAGEHRALRTARAGRAPVLGGRRARAAARQPRRAARAHVHAAAAVHALERGRHAHAARAGLRRDAAAQGERRARARGARRHGPAAVVHAALGAVRVRALAFRARAQRVCVDVGQPRRHLRLILIYLCYFPVLRGDAGRLFCCRATY</sequence>
<dbReference type="AlphaFoldDB" id="J0WXA3"/>
<accession>J0WXA3</accession>
<dbReference type="EMBL" id="JH687793">
    <property type="protein sequence ID" value="EJD41375.1"/>
    <property type="molecule type" value="Genomic_DNA"/>
</dbReference>
<organism evidence="2 3">
    <name type="scientific">Auricularia subglabra (strain TFB-10046 / SS5)</name>
    <name type="common">White-rot fungus</name>
    <name type="synonym">Auricularia delicata (strain TFB10046)</name>
    <dbReference type="NCBI Taxonomy" id="717982"/>
    <lineage>
        <taxon>Eukaryota</taxon>
        <taxon>Fungi</taxon>
        <taxon>Dikarya</taxon>
        <taxon>Basidiomycota</taxon>
        <taxon>Agaricomycotina</taxon>
        <taxon>Agaricomycetes</taxon>
        <taxon>Auriculariales</taxon>
        <taxon>Auriculariaceae</taxon>
        <taxon>Auricularia</taxon>
    </lineage>
</organism>
<proteinExistence type="predicted"/>